<reference evidence="2 3" key="1">
    <citation type="submission" date="2018-02" db="EMBL/GenBank/DDBJ databases">
        <title>Genomic Encyclopedia of Archaeal and Bacterial Type Strains, Phase II (KMG-II): from individual species to whole genera.</title>
        <authorList>
            <person name="Goeker M."/>
        </authorList>
    </citation>
    <scope>NUCLEOTIDE SEQUENCE [LARGE SCALE GENOMIC DNA]</scope>
    <source>
        <strain evidence="2 3">YU 961-1</strain>
    </source>
</reference>
<evidence type="ECO:0000313" key="3">
    <source>
        <dbReference type="Proteomes" id="UP000239203"/>
    </source>
</evidence>
<dbReference type="RefSeq" id="WP_104481660.1">
    <property type="nucleotide sequence ID" value="NZ_CP154825.1"/>
</dbReference>
<protein>
    <submittedName>
        <fullName evidence="2">Flavin-dependent dehydrogenase</fullName>
    </submittedName>
</protein>
<dbReference type="PANTHER" id="PTHR42685">
    <property type="entry name" value="GERANYLGERANYL DIPHOSPHATE REDUCTASE"/>
    <property type="match status" value="1"/>
</dbReference>
<keyword evidence="3" id="KW-1185">Reference proteome</keyword>
<dbReference type="GO" id="GO:0071949">
    <property type="term" value="F:FAD binding"/>
    <property type="evidence" value="ECO:0007669"/>
    <property type="project" value="InterPro"/>
</dbReference>
<dbReference type="InterPro" id="IPR050407">
    <property type="entry name" value="Geranylgeranyl_reductase"/>
</dbReference>
<sequence length="398" mass="43243">MYDAIVVGARCAGSPVAMLLARRGYRVLLVDRATQPADTVSTHYLQQYGLAKLKQWGLLDTLVAADVTPITRMVISYRENVIAGFADPYEGIEATYAPRRTLLDPILLDGARAAGVEVREGYTVRELLFEGDRVVGVKGSTGGGEPTEERARIVIGADGSQSFVGKAVGAEIYRTIPAASFVYYSYWSGLKTDFHSRIGVDQQVGVWPTSGGRTLLAIMKPLDRWDEFRTDVEANFLQVVKDIVPDIAEQVADAGQREERFTGMRYPDNFYRRSHGPGWALVGDAGYHKDPITGQGISDAFVHAELLADQVELGLSGQRPLDEAVADYVAARDERTASAFQFAATVGELALPAQLEVIFGALAAHPDNAKAFFNLIAGATTGEQFFHPDHVATMLGRA</sequence>
<evidence type="ECO:0000313" key="2">
    <source>
        <dbReference type="EMBL" id="PPK64905.1"/>
    </source>
</evidence>
<accession>A0A2S6GI67</accession>
<gene>
    <name evidence="2" type="ORF">CLV40_117144</name>
</gene>
<dbReference type="EMBL" id="PTIX01000017">
    <property type="protein sequence ID" value="PPK64905.1"/>
    <property type="molecule type" value="Genomic_DNA"/>
</dbReference>
<dbReference type="AlphaFoldDB" id="A0A2S6GI67"/>
<dbReference type="InterPro" id="IPR002938">
    <property type="entry name" value="FAD-bd"/>
</dbReference>
<dbReference type="Gene3D" id="3.50.50.60">
    <property type="entry name" value="FAD/NAD(P)-binding domain"/>
    <property type="match status" value="1"/>
</dbReference>
<organism evidence="2 3">
    <name type="scientific">Actinokineospora auranticolor</name>
    <dbReference type="NCBI Taxonomy" id="155976"/>
    <lineage>
        <taxon>Bacteria</taxon>
        <taxon>Bacillati</taxon>
        <taxon>Actinomycetota</taxon>
        <taxon>Actinomycetes</taxon>
        <taxon>Pseudonocardiales</taxon>
        <taxon>Pseudonocardiaceae</taxon>
        <taxon>Actinokineospora</taxon>
    </lineage>
</organism>
<evidence type="ECO:0000259" key="1">
    <source>
        <dbReference type="Pfam" id="PF01494"/>
    </source>
</evidence>
<dbReference type="Pfam" id="PF01494">
    <property type="entry name" value="FAD_binding_3"/>
    <property type="match status" value="1"/>
</dbReference>
<dbReference type="SUPFAM" id="SSF51905">
    <property type="entry name" value="FAD/NAD(P)-binding domain"/>
    <property type="match status" value="1"/>
</dbReference>
<dbReference type="PANTHER" id="PTHR42685:SF18">
    <property type="entry name" value="DIGERANYLGERANYLGLYCEROPHOSPHOLIPID REDUCTASE"/>
    <property type="match status" value="1"/>
</dbReference>
<proteinExistence type="predicted"/>
<feature type="domain" description="FAD-binding" evidence="1">
    <location>
        <begin position="2"/>
        <end position="342"/>
    </location>
</feature>
<dbReference type="InterPro" id="IPR036188">
    <property type="entry name" value="FAD/NAD-bd_sf"/>
</dbReference>
<comment type="caution">
    <text evidence="2">The sequence shown here is derived from an EMBL/GenBank/DDBJ whole genome shotgun (WGS) entry which is preliminary data.</text>
</comment>
<dbReference type="Proteomes" id="UP000239203">
    <property type="component" value="Unassembled WGS sequence"/>
</dbReference>
<name>A0A2S6GI67_9PSEU</name>
<dbReference type="PRINTS" id="PR00420">
    <property type="entry name" value="RNGMNOXGNASE"/>
</dbReference>
<dbReference type="OrthoDB" id="103324at2"/>